<evidence type="ECO:0000313" key="1">
    <source>
        <dbReference type="EMBL" id="KAK9047554.1"/>
    </source>
</evidence>
<sequence length="92" mass="10206">MLSGLCFEELMAMDTVALLVQKLGVTCLDNVHTYAYYGVPLANDRNGQAMDLMVNPLVPRNLVIRQHCELEGRSCYYLGFCCISVVCTALNV</sequence>
<gene>
    <name evidence="1" type="ORF">V6N11_053393</name>
</gene>
<evidence type="ECO:0000313" key="2">
    <source>
        <dbReference type="Proteomes" id="UP001396334"/>
    </source>
</evidence>
<name>A0ABR2UDP8_9ROSI</name>
<accession>A0ABR2UDP8</accession>
<reference evidence="1 2" key="1">
    <citation type="journal article" date="2024" name="G3 (Bethesda)">
        <title>Genome assembly of Hibiscus sabdariffa L. provides insights into metabolisms of medicinal natural products.</title>
        <authorList>
            <person name="Kim T."/>
        </authorList>
    </citation>
    <scope>NUCLEOTIDE SEQUENCE [LARGE SCALE GENOMIC DNA]</scope>
    <source>
        <strain evidence="1">TK-2024</strain>
        <tissue evidence="1">Old leaves</tissue>
    </source>
</reference>
<dbReference type="EMBL" id="JBBPBN010000001">
    <property type="protein sequence ID" value="KAK9047554.1"/>
    <property type="molecule type" value="Genomic_DNA"/>
</dbReference>
<organism evidence="1 2">
    <name type="scientific">Hibiscus sabdariffa</name>
    <name type="common">roselle</name>
    <dbReference type="NCBI Taxonomy" id="183260"/>
    <lineage>
        <taxon>Eukaryota</taxon>
        <taxon>Viridiplantae</taxon>
        <taxon>Streptophyta</taxon>
        <taxon>Embryophyta</taxon>
        <taxon>Tracheophyta</taxon>
        <taxon>Spermatophyta</taxon>
        <taxon>Magnoliopsida</taxon>
        <taxon>eudicotyledons</taxon>
        <taxon>Gunneridae</taxon>
        <taxon>Pentapetalae</taxon>
        <taxon>rosids</taxon>
        <taxon>malvids</taxon>
        <taxon>Malvales</taxon>
        <taxon>Malvaceae</taxon>
        <taxon>Malvoideae</taxon>
        <taxon>Hibiscus</taxon>
    </lineage>
</organism>
<dbReference type="Proteomes" id="UP001396334">
    <property type="component" value="Unassembled WGS sequence"/>
</dbReference>
<proteinExistence type="predicted"/>
<keyword evidence="2" id="KW-1185">Reference proteome</keyword>
<protein>
    <submittedName>
        <fullName evidence="1">Uncharacterized protein</fullName>
    </submittedName>
</protein>
<comment type="caution">
    <text evidence="1">The sequence shown here is derived from an EMBL/GenBank/DDBJ whole genome shotgun (WGS) entry which is preliminary data.</text>
</comment>